<dbReference type="InterPro" id="IPR050175">
    <property type="entry name" value="Complex_I_Subunit_2"/>
</dbReference>
<keyword evidence="7 17" id="KW-0812">Transmembrane</keyword>
<keyword evidence="6 17" id="KW-0679">Respiratory chain</keyword>
<evidence type="ECO:0000256" key="4">
    <source>
        <dbReference type="ARBA" id="ARBA00021008"/>
    </source>
</evidence>
<dbReference type="EC" id="7.1.1.2" evidence="3 17"/>
<keyword evidence="12 17" id="KW-0520">NAD</keyword>
<evidence type="ECO:0000256" key="1">
    <source>
        <dbReference type="ARBA" id="ARBA00004448"/>
    </source>
</evidence>
<evidence type="ECO:0000256" key="5">
    <source>
        <dbReference type="ARBA" id="ARBA00022448"/>
    </source>
</evidence>
<feature type="domain" description="NADH dehydrogenase subunit 2 C-terminal" evidence="19">
    <location>
        <begin position="290"/>
        <end position="341"/>
    </location>
</feature>
<dbReference type="Pfam" id="PF06444">
    <property type="entry name" value="NADH_dehy_S2_C"/>
    <property type="match status" value="1"/>
</dbReference>
<feature type="transmembrane region" description="Helical" evidence="17">
    <location>
        <begin position="191"/>
        <end position="219"/>
    </location>
</feature>
<keyword evidence="10 17" id="KW-0249">Electron transport</keyword>
<sequence length="346" mass="38626">MNPYATSIFLSSLATGTTITLTSNHWFLAWMGLEINTLAMIPLMTKSHHPRAIESTVKYFMVQATSSATILFASTLNAWQTGEWTIMNNCTQTPAAIMTIALMMKLAAAPFHMWLPDVLQGQNLTTGLILLTWQKLAPMALLFQMSQQLNTNMLILTGLLSILIGGWGGLNQTQLRKIMAYSSIAHLGWMIIILTFLPTIMLLNFILYLIMTASMFVMLTNLEAMNINKLAISWTKNPTLTSMMVILLLALGGLPPTTGFMPKWLILEEITKQEMTMLALLMAMSALLSLFFYLRLSYAISLTTSPNLTHSTSTWRYPTKSNPMLPITIIMSMFLLPLTPMTNILP</sequence>
<keyword evidence="15 17" id="KW-0472">Membrane</keyword>
<dbReference type="PANTHER" id="PTHR46552">
    <property type="entry name" value="NADH-UBIQUINONE OXIDOREDUCTASE CHAIN 2"/>
    <property type="match status" value="1"/>
</dbReference>
<dbReference type="InterPro" id="IPR003917">
    <property type="entry name" value="NADH_UbQ_OxRdtase_chain2"/>
</dbReference>
<feature type="transmembrane region" description="Helical" evidence="17">
    <location>
        <begin position="96"/>
        <end position="115"/>
    </location>
</feature>
<comment type="subcellular location">
    <subcellularLocation>
        <location evidence="1 17">Mitochondrion inner membrane</location>
        <topology evidence="1 17">Multi-pass membrane protein</topology>
    </subcellularLocation>
</comment>
<comment type="catalytic activity">
    <reaction evidence="16 17">
        <text>a ubiquinone + NADH + 5 H(+)(in) = a ubiquinol + NAD(+) + 4 H(+)(out)</text>
        <dbReference type="Rhea" id="RHEA:29091"/>
        <dbReference type="Rhea" id="RHEA-COMP:9565"/>
        <dbReference type="Rhea" id="RHEA-COMP:9566"/>
        <dbReference type="ChEBI" id="CHEBI:15378"/>
        <dbReference type="ChEBI" id="CHEBI:16389"/>
        <dbReference type="ChEBI" id="CHEBI:17976"/>
        <dbReference type="ChEBI" id="CHEBI:57540"/>
        <dbReference type="ChEBI" id="CHEBI:57945"/>
        <dbReference type="EC" id="7.1.1.2"/>
    </reaction>
</comment>
<dbReference type="PRINTS" id="PR01436">
    <property type="entry name" value="NADHDHGNASE2"/>
</dbReference>
<evidence type="ECO:0000256" key="6">
    <source>
        <dbReference type="ARBA" id="ARBA00022660"/>
    </source>
</evidence>
<dbReference type="InterPro" id="IPR001750">
    <property type="entry name" value="ND/Mrp_TM"/>
</dbReference>
<organism evidence="20">
    <name type="scientific">Amphiuma means</name>
    <name type="common">Salamander</name>
    <name type="synonym">Two-toed amphiuma</name>
    <dbReference type="NCBI Taxonomy" id="8312"/>
    <lineage>
        <taxon>Eukaryota</taxon>
        <taxon>Metazoa</taxon>
        <taxon>Chordata</taxon>
        <taxon>Craniata</taxon>
        <taxon>Vertebrata</taxon>
        <taxon>Euteleostomi</taxon>
        <taxon>Amphibia</taxon>
        <taxon>Batrachia</taxon>
        <taxon>Caudata</taxon>
        <taxon>Salamandroidea</taxon>
        <taxon>Amphiumidae</taxon>
        <taxon>Amphiuma</taxon>
    </lineage>
</organism>
<evidence type="ECO:0000256" key="12">
    <source>
        <dbReference type="ARBA" id="ARBA00023027"/>
    </source>
</evidence>
<keyword evidence="5" id="KW-0813">Transport</keyword>
<evidence type="ECO:0000259" key="19">
    <source>
        <dbReference type="Pfam" id="PF06444"/>
    </source>
</evidence>
<evidence type="ECO:0000256" key="2">
    <source>
        <dbReference type="ARBA" id="ARBA00007012"/>
    </source>
</evidence>
<feature type="domain" description="NADH:quinone oxidoreductase/Mrp antiporter transmembrane" evidence="18">
    <location>
        <begin position="23"/>
        <end position="288"/>
    </location>
</feature>
<comment type="similarity">
    <text evidence="2 17">Belongs to the complex I subunit 2 family.</text>
</comment>
<evidence type="ECO:0000256" key="3">
    <source>
        <dbReference type="ARBA" id="ARBA00012944"/>
    </source>
</evidence>
<dbReference type="AlphaFoldDB" id="C9DHC2"/>
<feature type="transmembrane region" description="Helical" evidence="17">
    <location>
        <begin position="57"/>
        <end position="76"/>
    </location>
</feature>
<dbReference type="PANTHER" id="PTHR46552:SF1">
    <property type="entry name" value="NADH-UBIQUINONE OXIDOREDUCTASE CHAIN 2"/>
    <property type="match status" value="1"/>
</dbReference>
<keyword evidence="8 17" id="KW-0999">Mitochondrion inner membrane</keyword>
<dbReference type="Pfam" id="PF00361">
    <property type="entry name" value="Proton_antipo_M"/>
    <property type="match status" value="1"/>
</dbReference>
<dbReference type="EMBL" id="GQ368656">
    <property type="protein sequence ID" value="ACU00301.1"/>
    <property type="molecule type" value="Genomic_DNA"/>
</dbReference>
<reference evidence="20" key="1">
    <citation type="journal article" date="2009" name="Mol. Phylogenet. Evol.">
        <title>Higher-level salamander relationships and divergence dates inferred from complete mitochondrial genomes.</title>
        <authorList>
            <person name="Zhang P."/>
            <person name="Wake D.B."/>
        </authorList>
    </citation>
    <scope>NUCLEOTIDE SEQUENCE</scope>
</reference>
<protein>
    <recommendedName>
        <fullName evidence="4 17">NADH-ubiquinone oxidoreductase chain 2</fullName>
        <ecNumber evidence="3 17">7.1.1.2</ecNumber>
    </recommendedName>
</protein>
<dbReference type="GO" id="GO:0005743">
    <property type="term" value="C:mitochondrial inner membrane"/>
    <property type="evidence" value="ECO:0007669"/>
    <property type="project" value="UniProtKB-SubCell"/>
</dbReference>
<accession>C9DHC2</accession>
<gene>
    <name evidence="20" type="primary">ND2</name>
</gene>
<evidence type="ECO:0000256" key="8">
    <source>
        <dbReference type="ARBA" id="ARBA00022792"/>
    </source>
</evidence>
<evidence type="ECO:0000256" key="10">
    <source>
        <dbReference type="ARBA" id="ARBA00022982"/>
    </source>
</evidence>
<keyword evidence="13 17" id="KW-0830">Ubiquinone</keyword>
<evidence type="ECO:0000256" key="15">
    <source>
        <dbReference type="ARBA" id="ARBA00023136"/>
    </source>
</evidence>
<feature type="transmembrane region" description="Helical" evidence="17">
    <location>
        <begin position="239"/>
        <end position="257"/>
    </location>
</feature>
<keyword evidence="14 17" id="KW-0496">Mitochondrion</keyword>
<evidence type="ECO:0000256" key="16">
    <source>
        <dbReference type="ARBA" id="ARBA00049551"/>
    </source>
</evidence>
<evidence type="ECO:0000259" key="18">
    <source>
        <dbReference type="Pfam" id="PF00361"/>
    </source>
</evidence>
<geneLocation type="mitochondrion" evidence="20"/>
<evidence type="ECO:0000313" key="20">
    <source>
        <dbReference type="EMBL" id="ACU00301.1"/>
    </source>
</evidence>
<name>C9DHC2_AMPME</name>
<proteinExistence type="inferred from homology"/>
<keyword evidence="11 17" id="KW-1133">Transmembrane helix</keyword>
<feature type="transmembrane region" description="Helical" evidence="17">
    <location>
        <begin position="278"/>
        <end position="304"/>
    </location>
</feature>
<dbReference type="GO" id="GO:0008137">
    <property type="term" value="F:NADH dehydrogenase (ubiquinone) activity"/>
    <property type="evidence" value="ECO:0007669"/>
    <property type="project" value="UniProtKB-EC"/>
</dbReference>
<keyword evidence="9 17" id="KW-1278">Translocase</keyword>
<dbReference type="InterPro" id="IPR010933">
    <property type="entry name" value="NADH_DH_su2_C"/>
</dbReference>
<evidence type="ECO:0000256" key="13">
    <source>
        <dbReference type="ARBA" id="ARBA00023075"/>
    </source>
</evidence>
<evidence type="ECO:0000256" key="7">
    <source>
        <dbReference type="ARBA" id="ARBA00022692"/>
    </source>
</evidence>
<feature type="transmembrane region" description="Helical" evidence="17">
    <location>
        <begin position="151"/>
        <end position="170"/>
    </location>
</feature>
<evidence type="ECO:0000256" key="11">
    <source>
        <dbReference type="ARBA" id="ARBA00022989"/>
    </source>
</evidence>
<evidence type="ECO:0000256" key="9">
    <source>
        <dbReference type="ARBA" id="ARBA00022967"/>
    </source>
</evidence>
<dbReference type="GO" id="GO:0006120">
    <property type="term" value="P:mitochondrial electron transport, NADH to ubiquinone"/>
    <property type="evidence" value="ECO:0007669"/>
    <property type="project" value="InterPro"/>
</dbReference>
<comment type="function">
    <text evidence="17">Core subunit of the mitochondrial membrane respiratory chain NADH dehydrogenase (Complex I) which catalyzes electron transfer from NADH through the respiratory chain, using ubiquinone as an electron acceptor. Essential for the catalytic activity and assembly of complex I.</text>
</comment>
<feature type="transmembrane region" description="Helical" evidence="17">
    <location>
        <begin position="324"/>
        <end position="345"/>
    </location>
</feature>
<evidence type="ECO:0000256" key="17">
    <source>
        <dbReference type="RuleBase" id="RU003403"/>
    </source>
</evidence>
<evidence type="ECO:0000256" key="14">
    <source>
        <dbReference type="ARBA" id="ARBA00023128"/>
    </source>
</evidence>